<gene>
    <name evidence="1" type="ORF">GN299_15190</name>
</gene>
<reference evidence="1 2" key="1">
    <citation type="submission" date="2019-12" db="EMBL/GenBank/DDBJ databases">
        <authorList>
            <person name="Woiski C."/>
        </authorList>
    </citation>
    <scope>NUCLEOTIDE SEQUENCE [LARGE SCALE GENOMIC DNA]</scope>
    <source>
        <strain evidence="1 2">BOE100</strain>
    </source>
</reference>
<evidence type="ECO:0000313" key="1">
    <source>
        <dbReference type="EMBL" id="KAF0254014.1"/>
    </source>
</evidence>
<organism evidence="1 2">
    <name type="scientific">Pseudomonas putida</name>
    <name type="common">Arthrobacter siderocapsulatus</name>
    <dbReference type="NCBI Taxonomy" id="303"/>
    <lineage>
        <taxon>Bacteria</taxon>
        <taxon>Pseudomonadati</taxon>
        <taxon>Pseudomonadota</taxon>
        <taxon>Gammaproteobacteria</taxon>
        <taxon>Pseudomonadales</taxon>
        <taxon>Pseudomonadaceae</taxon>
        <taxon>Pseudomonas</taxon>
    </lineage>
</organism>
<dbReference type="AlphaFoldDB" id="A0A7V8J3U8"/>
<accession>A0A7V8J3U8</accession>
<protein>
    <submittedName>
        <fullName evidence="1">Uncharacterized protein</fullName>
    </submittedName>
</protein>
<evidence type="ECO:0000313" key="2">
    <source>
        <dbReference type="Proteomes" id="UP000442695"/>
    </source>
</evidence>
<name>A0A7V8J3U8_PSEPU</name>
<dbReference type="EMBL" id="WOWR01000018">
    <property type="protein sequence ID" value="KAF0254014.1"/>
    <property type="molecule type" value="Genomic_DNA"/>
</dbReference>
<dbReference type="RefSeq" id="WP_156859141.1">
    <property type="nucleotide sequence ID" value="NZ_WOWR01000018.1"/>
</dbReference>
<proteinExistence type="predicted"/>
<sequence>MFLLISSEHIYFILRLNALHAAFLLASRIQSIGIEHHWIIPGFFCYPAPEFPERSPHSTLRAQLNPCTLLYMRGVRANLDLRHYLDLTGIA</sequence>
<dbReference type="Proteomes" id="UP000442695">
    <property type="component" value="Unassembled WGS sequence"/>
</dbReference>
<comment type="caution">
    <text evidence="1">The sequence shown here is derived from an EMBL/GenBank/DDBJ whole genome shotgun (WGS) entry which is preliminary data.</text>
</comment>